<protein>
    <submittedName>
        <fullName evidence="16">Penicillin-binding protein 2</fullName>
    </submittedName>
</protein>
<evidence type="ECO:0000313" key="16">
    <source>
        <dbReference type="EMBL" id="OGZ34373.1"/>
    </source>
</evidence>
<dbReference type="GO" id="GO:0005886">
    <property type="term" value="C:plasma membrane"/>
    <property type="evidence" value="ECO:0007669"/>
    <property type="project" value="UniProtKB-SubCell"/>
</dbReference>
<dbReference type="InterPro" id="IPR001460">
    <property type="entry name" value="PCN-bd_Tpept"/>
</dbReference>
<dbReference type="InterPro" id="IPR050515">
    <property type="entry name" value="Beta-lactam/transpept"/>
</dbReference>
<evidence type="ECO:0000256" key="12">
    <source>
        <dbReference type="ARBA" id="ARBA00023316"/>
    </source>
</evidence>
<comment type="caution">
    <text evidence="16">The sequence shown here is derived from an EMBL/GenBank/DDBJ whole genome shotgun (WGS) entry which is preliminary data.</text>
</comment>
<evidence type="ECO:0000256" key="10">
    <source>
        <dbReference type="ARBA" id="ARBA00022989"/>
    </source>
</evidence>
<dbReference type="InterPro" id="IPR005311">
    <property type="entry name" value="PBP_dimer"/>
</dbReference>
<feature type="domain" description="Penicillin-binding protein dimerisation" evidence="15">
    <location>
        <begin position="109"/>
        <end position="280"/>
    </location>
</feature>
<dbReference type="GO" id="GO:0006508">
    <property type="term" value="P:proteolysis"/>
    <property type="evidence" value="ECO:0007669"/>
    <property type="project" value="UniProtKB-KW"/>
</dbReference>
<keyword evidence="5" id="KW-0645">Protease</keyword>
<name>A0A1G2F8P8_9BACT</name>
<comment type="subcellular location">
    <subcellularLocation>
        <location evidence="2">Cell membrane</location>
    </subcellularLocation>
    <subcellularLocation>
        <location evidence="1">Membrane</location>
        <topology evidence="1">Single-pass membrane protein</topology>
    </subcellularLocation>
</comment>
<gene>
    <name evidence="16" type="ORF">A2Y98_03125</name>
</gene>
<accession>A0A1G2F8P8</accession>
<dbReference type="SUPFAM" id="SSF56519">
    <property type="entry name" value="Penicillin binding protein dimerisation domain"/>
    <property type="match status" value="1"/>
</dbReference>
<dbReference type="Gene3D" id="3.90.1310.10">
    <property type="entry name" value="Penicillin-binding protein 2a (Domain 2)"/>
    <property type="match status" value="1"/>
</dbReference>
<keyword evidence="11 13" id="KW-0472">Membrane</keyword>
<dbReference type="GO" id="GO:0009002">
    <property type="term" value="F:serine-type D-Ala-D-Ala carboxypeptidase activity"/>
    <property type="evidence" value="ECO:0007669"/>
    <property type="project" value="InterPro"/>
</dbReference>
<keyword evidence="6 13" id="KW-0812">Transmembrane</keyword>
<evidence type="ECO:0000256" key="9">
    <source>
        <dbReference type="ARBA" id="ARBA00022984"/>
    </source>
</evidence>
<dbReference type="GO" id="GO:0009252">
    <property type="term" value="P:peptidoglycan biosynthetic process"/>
    <property type="evidence" value="ECO:0007669"/>
    <property type="project" value="UniProtKB-KW"/>
</dbReference>
<evidence type="ECO:0000256" key="8">
    <source>
        <dbReference type="ARBA" id="ARBA00022960"/>
    </source>
</evidence>
<evidence type="ECO:0000256" key="3">
    <source>
        <dbReference type="ARBA" id="ARBA00022475"/>
    </source>
</evidence>
<dbReference type="NCBIfam" id="TIGR03423">
    <property type="entry name" value="pbp2_mrdA"/>
    <property type="match status" value="1"/>
</dbReference>
<dbReference type="PANTHER" id="PTHR30627:SF2">
    <property type="entry name" value="PEPTIDOGLYCAN D,D-TRANSPEPTIDASE MRDA"/>
    <property type="match status" value="1"/>
</dbReference>
<dbReference type="InterPro" id="IPR012338">
    <property type="entry name" value="Beta-lactam/transpept-like"/>
</dbReference>
<keyword evidence="3" id="KW-1003">Cell membrane</keyword>
<reference evidence="16 17" key="1">
    <citation type="journal article" date="2016" name="Nat. Commun.">
        <title>Thousands of microbial genomes shed light on interconnected biogeochemical processes in an aquifer system.</title>
        <authorList>
            <person name="Anantharaman K."/>
            <person name="Brown C.T."/>
            <person name="Hug L.A."/>
            <person name="Sharon I."/>
            <person name="Castelle C.J."/>
            <person name="Probst A.J."/>
            <person name="Thomas B.C."/>
            <person name="Singh A."/>
            <person name="Wilkins M.J."/>
            <person name="Karaoz U."/>
            <person name="Brodie E.L."/>
            <person name="Williams K.H."/>
            <person name="Hubbard S.S."/>
            <person name="Banfield J.F."/>
        </authorList>
    </citation>
    <scope>NUCLEOTIDE SEQUENCE [LARGE SCALE GENOMIC DNA]</scope>
</reference>
<evidence type="ECO:0000256" key="11">
    <source>
        <dbReference type="ARBA" id="ARBA00023136"/>
    </source>
</evidence>
<feature type="domain" description="Penicillin-binding protein transpeptidase" evidence="14">
    <location>
        <begin position="320"/>
        <end position="651"/>
    </location>
</feature>
<dbReference type="Gene3D" id="3.40.710.10">
    <property type="entry name" value="DD-peptidase/beta-lactamase superfamily"/>
    <property type="match status" value="1"/>
</dbReference>
<evidence type="ECO:0000259" key="14">
    <source>
        <dbReference type="Pfam" id="PF00905"/>
    </source>
</evidence>
<dbReference type="Proteomes" id="UP000179099">
    <property type="component" value="Unassembled WGS sequence"/>
</dbReference>
<keyword evidence="12" id="KW-0961">Cell wall biogenesis/degradation</keyword>
<sequence length="657" mass="73615">MPPSAVAEVDILGMDYLPQFKQKFKGFKIRKSFKENIDPEEILLDAEKPVDLQDQKLETPLRAKVFIIFFGIIIVGLSILLFRAGYLQVFKNEVYLKLANRNSLRVYPILAPRGLIYDKNYKTLVNNLPSYNVFLTPQDLPKSKIEREEMIEKISLLLGLDIKEVEMKVSDFDFEKEQRILLVDGLPTEKILSLEACLKDFPALSLENGIQRQYLYGEILSHILGYTGKLSEKNLKTYPDYFPVGRIGQEGLELQYEKFLKGQDGQREVEVNSRGQQIKEKWIRESISGKSIVTTIDLDLQKKIYEEMKKMLSSLNLTSGVAVALNPKNSQVMALLSLPSYDDNLFEKNISAADFEKLRENPDRPLFNRVISGQYPPGSVIKPMIGAAALEENIVKPTTTVFDPGQITIVNPYNPSVVYNFPDWKAHGIVNIYSAIAQSCDVYFYTIGGGYGSIEGLGIDRIKKYLNLFGFGSLLEIDLPGEKAGLTPDGAWKQEVKNESWYIGDSYHISIGQGDLLVTPLQIATAIASVANGGKLYAPYLVDKIVDSDKNNINVFEPHLIRDDFIKTENLTVVRQGMRQAVTEGSARLLADLSVKAAGKTGTAQISGQKNTNAWFVGFAPYDDPQIVLLIMLENAGEGSSFAVPVAKEVFKYYFSR</sequence>
<evidence type="ECO:0000256" key="6">
    <source>
        <dbReference type="ARBA" id="ARBA00022692"/>
    </source>
</evidence>
<dbReference type="Pfam" id="PF03717">
    <property type="entry name" value="PBP_dimer"/>
    <property type="match status" value="1"/>
</dbReference>
<evidence type="ECO:0000256" key="4">
    <source>
        <dbReference type="ARBA" id="ARBA00022519"/>
    </source>
</evidence>
<keyword evidence="8" id="KW-0133">Cell shape</keyword>
<keyword evidence="4" id="KW-0997">Cell inner membrane</keyword>
<evidence type="ECO:0000313" key="17">
    <source>
        <dbReference type="Proteomes" id="UP000179099"/>
    </source>
</evidence>
<evidence type="ECO:0000256" key="1">
    <source>
        <dbReference type="ARBA" id="ARBA00004167"/>
    </source>
</evidence>
<dbReference type="SUPFAM" id="SSF56601">
    <property type="entry name" value="beta-lactamase/transpeptidase-like"/>
    <property type="match status" value="1"/>
</dbReference>
<dbReference type="EMBL" id="MHMW01000012">
    <property type="protein sequence ID" value="OGZ34373.1"/>
    <property type="molecule type" value="Genomic_DNA"/>
</dbReference>
<evidence type="ECO:0000259" key="15">
    <source>
        <dbReference type="Pfam" id="PF03717"/>
    </source>
</evidence>
<organism evidence="16 17">
    <name type="scientific">Candidatus Portnoybacteria bacterium RBG_19FT_COMBO_36_7</name>
    <dbReference type="NCBI Taxonomy" id="1801992"/>
    <lineage>
        <taxon>Bacteria</taxon>
        <taxon>Candidatus Portnoyibacteriota</taxon>
    </lineage>
</organism>
<dbReference type="GO" id="GO:0071972">
    <property type="term" value="F:peptidoglycan L,D-transpeptidase activity"/>
    <property type="evidence" value="ECO:0007669"/>
    <property type="project" value="TreeGrafter"/>
</dbReference>
<dbReference type="AlphaFoldDB" id="A0A1G2F8P8"/>
<dbReference type="InterPro" id="IPR036138">
    <property type="entry name" value="PBP_dimer_sf"/>
</dbReference>
<dbReference type="InterPro" id="IPR017790">
    <property type="entry name" value="Penicillin-binding_protein_2"/>
</dbReference>
<feature type="transmembrane region" description="Helical" evidence="13">
    <location>
        <begin position="65"/>
        <end position="86"/>
    </location>
</feature>
<evidence type="ECO:0000256" key="2">
    <source>
        <dbReference type="ARBA" id="ARBA00004236"/>
    </source>
</evidence>
<dbReference type="STRING" id="1801992.A2Y98_03125"/>
<dbReference type="Pfam" id="PF00905">
    <property type="entry name" value="Transpeptidase"/>
    <property type="match status" value="1"/>
</dbReference>
<dbReference type="GO" id="GO:0071555">
    <property type="term" value="P:cell wall organization"/>
    <property type="evidence" value="ECO:0007669"/>
    <property type="project" value="UniProtKB-KW"/>
</dbReference>
<dbReference type="PANTHER" id="PTHR30627">
    <property type="entry name" value="PEPTIDOGLYCAN D,D-TRANSPEPTIDASE"/>
    <property type="match status" value="1"/>
</dbReference>
<dbReference type="GO" id="GO:0008658">
    <property type="term" value="F:penicillin binding"/>
    <property type="evidence" value="ECO:0007669"/>
    <property type="project" value="InterPro"/>
</dbReference>
<evidence type="ECO:0000256" key="13">
    <source>
        <dbReference type="SAM" id="Phobius"/>
    </source>
</evidence>
<dbReference type="GO" id="GO:0008360">
    <property type="term" value="P:regulation of cell shape"/>
    <property type="evidence" value="ECO:0007669"/>
    <property type="project" value="UniProtKB-KW"/>
</dbReference>
<evidence type="ECO:0000256" key="7">
    <source>
        <dbReference type="ARBA" id="ARBA00022801"/>
    </source>
</evidence>
<keyword evidence="9" id="KW-0573">Peptidoglycan synthesis</keyword>
<keyword evidence="10 13" id="KW-1133">Transmembrane helix</keyword>
<proteinExistence type="predicted"/>
<evidence type="ECO:0000256" key="5">
    <source>
        <dbReference type="ARBA" id="ARBA00022670"/>
    </source>
</evidence>
<keyword evidence="7" id="KW-0378">Hydrolase</keyword>